<dbReference type="Proteomes" id="UP000557566">
    <property type="component" value="Unassembled WGS sequence"/>
</dbReference>
<feature type="compositionally biased region" description="Basic and acidic residues" evidence="1">
    <location>
        <begin position="211"/>
        <end position="222"/>
    </location>
</feature>
<feature type="compositionally biased region" description="Basic residues" evidence="1">
    <location>
        <begin position="160"/>
        <end position="170"/>
    </location>
</feature>
<dbReference type="OrthoDB" id="5236058at2759"/>
<organism evidence="2 3">
    <name type="scientific">Ophiocordyceps sinensis</name>
    <dbReference type="NCBI Taxonomy" id="72228"/>
    <lineage>
        <taxon>Eukaryota</taxon>
        <taxon>Fungi</taxon>
        <taxon>Dikarya</taxon>
        <taxon>Ascomycota</taxon>
        <taxon>Pezizomycotina</taxon>
        <taxon>Sordariomycetes</taxon>
        <taxon>Hypocreomycetidae</taxon>
        <taxon>Hypocreales</taxon>
        <taxon>Ophiocordycipitaceae</taxon>
        <taxon>Ophiocordyceps</taxon>
    </lineage>
</organism>
<feature type="region of interest" description="Disordered" evidence="1">
    <location>
        <begin position="436"/>
        <end position="560"/>
    </location>
</feature>
<dbReference type="AlphaFoldDB" id="A0A8H4LTS4"/>
<feature type="compositionally biased region" description="Pro residues" evidence="1">
    <location>
        <begin position="488"/>
        <end position="501"/>
    </location>
</feature>
<gene>
    <name evidence="2" type="ORF">G6O67_007446</name>
</gene>
<feature type="compositionally biased region" description="Pro residues" evidence="1">
    <location>
        <begin position="37"/>
        <end position="46"/>
    </location>
</feature>
<keyword evidence="3" id="KW-1185">Reference proteome</keyword>
<accession>A0A8H4LTS4</accession>
<proteinExistence type="predicted"/>
<evidence type="ECO:0000256" key="1">
    <source>
        <dbReference type="SAM" id="MobiDB-lite"/>
    </source>
</evidence>
<sequence>MAFRKWLRAAFHLPCLPTQAVKKPERSARGRAAQPVARPPPSPPPRISMTFEKSDDGLDIWNSLTKGARQDGSPSRRSEGCGASSGARGPPVPAQEHASDKSVPARTEALPRTGSGAAPRSGPVSSVPAAARRDPSRRARGASRGAGGEATPSTQELARLSRRMRQRRRQSTSAADRRRRLSIPSTILEAPRVRLRTEARTQTQRQRRRRASDDSRAGRRAEPPLAPLSRANVRSAVDAVDKLIPHLPFAVCGRAAMVYYGHRGRLPSYVCITCPKTAAVMLVDCARESGLQLSTRFPQAFYVPLHAAAPPRVSCCVRVLACDDFEGLARVRRGPLSTPVVALPHLAHRMARDLAREFGDAPARDGGARDEGLAERAAELVWLLRRMAELGGEEHRLTLDLAPDFGRAAFLEPFGRVCPEAASLMRGAGLDVGSLPGFEKSGHAPPPAVPEPEKQRQRSAWTSPKPGRPHPRSGRGSNSDSPATTPQPSRPRPRSPAPPPLHCRALPGSWVTASYDGGARQDSPAASGNKDCAVRGPSSTLDGRAGGIRSMTVEQRGEMV</sequence>
<reference evidence="2 3" key="1">
    <citation type="journal article" date="2020" name="Genome Biol. Evol.">
        <title>A new high-quality draft genome assembly of the Chinese cordyceps Ophiocordyceps sinensis.</title>
        <authorList>
            <person name="Shu R."/>
            <person name="Zhang J."/>
            <person name="Meng Q."/>
            <person name="Zhang H."/>
            <person name="Zhou G."/>
            <person name="Li M."/>
            <person name="Wu P."/>
            <person name="Zhao Y."/>
            <person name="Chen C."/>
            <person name="Qin Q."/>
        </authorList>
    </citation>
    <scope>NUCLEOTIDE SEQUENCE [LARGE SCALE GENOMIC DNA]</scope>
    <source>
        <strain evidence="2 3">IOZ07</strain>
    </source>
</reference>
<feature type="region of interest" description="Disordered" evidence="1">
    <location>
        <begin position="20"/>
        <end position="227"/>
    </location>
</feature>
<evidence type="ECO:0000313" key="3">
    <source>
        <dbReference type="Proteomes" id="UP000557566"/>
    </source>
</evidence>
<evidence type="ECO:0000313" key="2">
    <source>
        <dbReference type="EMBL" id="KAF4505503.1"/>
    </source>
</evidence>
<name>A0A8H4LTS4_9HYPO</name>
<comment type="caution">
    <text evidence="2">The sequence shown here is derived from an EMBL/GenBank/DDBJ whole genome shotgun (WGS) entry which is preliminary data.</text>
</comment>
<protein>
    <submittedName>
        <fullName evidence="2">Uncharacterized protein</fullName>
    </submittedName>
</protein>
<dbReference type="EMBL" id="JAAVMX010000008">
    <property type="protein sequence ID" value="KAF4505503.1"/>
    <property type="molecule type" value="Genomic_DNA"/>
</dbReference>